<dbReference type="STRING" id="45351.A7SKP3"/>
<dbReference type="HOGENOM" id="CLU_009897_0_0_1"/>
<dbReference type="eggNOG" id="ENOG502RYJ5">
    <property type="taxonomic scope" value="Eukaryota"/>
</dbReference>
<dbReference type="Pfam" id="PF07173">
    <property type="entry name" value="GRDP-like"/>
    <property type="match status" value="1"/>
</dbReference>
<dbReference type="InterPro" id="IPR009836">
    <property type="entry name" value="GRDP-like"/>
</dbReference>
<protein>
    <submittedName>
        <fullName evidence="1">Uncharacterized protein</fullName>
    </submittedName>
</protein>
<evidence type="ECO:0000313" key="2">
    <source>
        <dbReference type="Proteomes" id="UP000001593"/>
    </source>
</evidence>
<dbReference type="AlphaFoldDB" id="A7SKP3"/>
<dbReference type="OMA" id="CHLENAV"/>
<accession>A7SKP3</accession>
<reference evidence="1 2" key="1">
    <citation type="journal article" date="2007" name="Science">
        <title>Sea anemone genome reveals ancestral eumetazoan gene repertoire and genomic organization.</title>
        <authorList>
            <person name="Putnam N.H."/>
            <person name="Srivastava M."/>
            <person name="Hellsten U."/>
            <person name="Dirks B."/>
            <person name="Chapman J."/>
            <person name="Salamov A."/>
            <person name="Terry A."/>
            <person name="Shapiro H."/>
            <person name="Lindquist E."/>
            <person name="Kapitonov V.V."/>
            <person name="Jurka J."/>
            <person name="Genikhovich G."/>
            <person name="Grigoriev I.V."/>
            <person name="Lucas S.M."/>
            <person name="Steele R.E."/>
            <person name="Finnerty J.R."/>
            <person name="Technau U."/>
            <person name="Martindale M.Q."/>
            <person name="Rokhsar D.S."/>
        </authorList>
    </citation>
    <scope>NUCLEOTIDE SEQUENCE [LARGE SCALE GENOMIC DNA]</scope>
    <source>
        <strain evidence="2">CH2 X CH6</strain>
    </source>
</reference>
<dbReference type="OrthoDB" id="2684236at2759"/>
<name>A7SKP3_NEMVE</name>
<dbReference type="PANTHER" id="PTHR34365">
    <property type="entry name" value="ENOLASE (DUF1399)"/>
    <property type="match status" value="1"/>
</dbReference>
<sequence>MSKESARCLERWEKVDRKTYVPLTKAHLKFVAKATRYPLLIDGCHLENAVRRYEKLWLPLCRRHGTMSCDEWAAPLDVAWVWILHMLAPTNYRRECSRLIKNPPNHRSKSGEDLEQALRLSRRLWVDAYPREPFEVNLSVPIAKDSFITRIRYDFNSASIKYSEFCYQVSLPHFCDDNFLDVATQRYVRYLDLQSKRPNVVLRPPLDIKLILHSHQLNPIFYASQSGVILGEVQDIDLALSEACEDSRRAFECEGIEYARPGTICRERQPLKTHPSPVIHPQAFASVVHHIEITEIRVSHLNPEITYMVTLEVENRVVLEERILAVGRLPRDAKAARRKSGLEYVPLHDLRSEGMSMRNDGSLGFVNPLYQQRLVNEQEKYETYEQTIGDGTFVLTSFQIDTSHTTSFSLSLYETANSVFTTRKALVGLFKFDTLKHLGRYGESMTQSTDEDNIILSAFLPEKDLALNVSCKVSPKEFGDMFFTISPDFGLKVFYSLSKALSRACVAENTNTILTNPAEVTMYPVCDQRGELAFNCRIIRSVPDTDQIIVEIIDSSGAVCATSSLLNDGVLPRKGDVSKVTDCAFLEPCEGDHAMLIRGEEDWGILMGRKVCLHGNQAQILALKLFLMGKGYCYVRKYRDWVYLIDLAAGACVLMDLERRRVIVSRSVSAVAQAVALCFSVLILRYLSCKHDRESWVVLGENGIEVFTAFQSPDEIGAEWNGLLAREESGREYHVSETWGNVTL</sequence>
<dbReference type="KEGG" id="nve:5525267"/>
<gene>
    <name evidence="1" type="ORF">NEMVEDRAFT_v1g213762</name>
</gene>
<keyword evidence="2" id="KW-1185">Reference proteome</keyword>
<dbReference type="InParanoid" id="A7SKP3"/>
<dbReference type="Proteomes" id="UP000001593">
    <property type="component" value="Unassembled WGS sequence"/>
</dbReference>
<dbReference type="EMBL" id="DS469689">
    <property type="protein sequence ID" value="EDO35759.1"/>
    <property type="molecule type" value="Genomic_DNA"/>
</dbReference>
<dbReference type="PANTHER" id="PTHR34365:SF7">
    <property type="entry name" value="GLYCINE-RICH DOMAIN-CONTAINING PROTEIN 1"/>
    <property type="match status" value="1"/>
</dbReference>
<evidence type="ECO:0000313" key="1">
    <source>
        <dbReference type="EMBL" id="EDO35759.1"/>
    </source>
</evidence>
<proteinExistence type="predicted"/>
<organism evidence="1 2">
    <name type="scientific">Nematostella vectensis</name>
    <name type="common">Starlet sea anemone</name>
    <dbReference type="NCBI Taxonomy" id="45351"/>
    <lineage>
        <taxon>Eukaryota</taxon>
        <taxon>Metazoa</taxon>
        <taxon>Cnidaria</taxon>
        <taxon>Anthozoa</taxon>
        <taxon>Hexacorallia</taxon>
        <taxon>Actiniaria</taxon>
        <taxon>Edwardsiidae</taxon>
        <taxon>Nematostella</taxon>
    </lineage>
</organism>